<evidence type="ECO:0000259" key="10">
    <source>
        <dbReference type="PROSITE" id="PS50111"/>
    </source>
</evidence>
<organism evidence="12 13">
    <name type="scientific">Vibrio agarilyticus</name>
    <dbReference type="NCBI Taxonomy" id="2726741"/>
    <lineage>
        <taxon>Bacteria</taxon>
        <taxon>Pseudomonadati</taxon>
        <taxon>Pseudomonadota</taxon>
        <taxon>Gammaproteobacteria</taxon>
        <taxon>Vibrionales</taxon>
        <taxon>Vibrionaceae</taxon>
        <taxon>Vibrio</taxon>
    </lineage>
</organism>
<keyword evidence="13" id="KW-1185">Reference proteome</keyword>
<dbReference type="GO" id="GO:0006935">
    <property type="term" value="P:chemotaxis"/>
    <property type="evidence" value="ECO:0007669"/>
    <property type="project" value="UniProtKB-ARBA"/>
</dbReference>
<keyword evidence="8" id="KW-0175">Coiled coil</keyword>
<dbReference type="Pfam" id="PF00015">
    <property type="entry name" value="MCPsignal"/>
    <property type="match status" value="1"/>
</dbReference>
<dbReference type="SMART" id="SM00304">
    <property type="entry name" value="HAMP"/>
    <property type="match status" value="1"/>
</dbReference>
<comment type="subcellular location">
    <subcellularLocation>
        <location evidence="1">Membrane</location>
        <topology evidence="1">Multi-pass membrane protein</topology>
    </subcellularLocation>
</comment>
<evidence type="ECO:0000256" key="3">
    <source>
        <dbReference type="ARBA" id="ARBA00022989"/>
    </source>
</evidence>
<sequence length="490" mass="53560">MNKLTKTIIIWVSIVMTIVAAIALSVEYVVNKNAIQTQTEQTIKTMESELAVILQEPIYVYDRPLIQNIIDAYAQKPMISSIRVSDQNGKMIAEVALRQIEHSGNIKVEWDNLAIGDVAIGYNRSVEREELAQTTQMSLSTILVVAFASIFLIALVLDKRVVAPIRQMSNRMNDIAAGGGDLTSRVTAQGDDEIAGLAKAFNQFVETVQEIIVDTAQTTEKLNTNGLKISDLRDEMNQKTQLQSSLTHESLNKIEQFNLATKEIASNTDNTLQQTNEALELSHRSGESLKLNAKNIDQLVESLETAAECANSLNISSEDIGRVIEVIKAIAEQTNLLALNAAIEAARAGESGRGFAVVADEVRALASKTHESTNEIESIIERLQHETRASFDATQQSKTLVEKTKQSSDEIDAALSVIIDSVSAINGMVHSVASACEEQSNVSSTIASDMNQLDASATELEAVNSNLKVLAEEISEHTGELSQQIRRFKY</sequence>
<evidence type="ECO:0000256" key="5">
    <source>
        <dbReference type="ARBA" id="ARBA00023224"/>
    </source>
</evidence>
<dbReference type="AlphaFoldDB" id="A0A7X8YGF9"/>
<comment type="similarity">
    <text evidence="6">Belongs to the methyl-accepting chemotaxis (MCP) protein family.</text>
</comment>
<evidence type="ECO:0000313" key="13">
    <source>
        <dbReference type="Proteomes" id="UP000535589"/>
    </source>
</evidence>
<dbReference type="Pfam" id="PF00672">
    <property type="entry name" value="HAMP"/>
    <property type="match status" value="1"/>
</dbReference>
<proteinExistence type="inferred from homology"/>
<dbReference type="EMBL" id="JABAIK010000007">
    <property type="protein sequence ID" value="NLS12923.1"/>
    <property type="molecule type" value="Genomic_DNA"/>
</dbReference>
<name>A0A7X8YGF9_9VIBR</name>
<evidence type="ECO:0000256" key="1">
    <source>
        <dbReference type="ARBA" id="ARBA00004141"/>
    </source>
</evidence>
<dbReference type="FunFam" id="1.10.287.950:FF:000001">
    <property type="entry name" value="Methyl-accepting chemotaxis sensory transducer"/>
    <property type="match status" value="1"/>
</dbReference>
<dbReference type="Gene3D" id="1.10.287.950">
    <property type="entry name" value="Methyl-accepting chemotaxis protein"/>
    <property type="match status" value="1"/>
</dbReference>
<dbReference type="SUPFAM" id="SSF58104">
    <property type="entry name" value="Methyl-accepting chemotaxis protein (MCP) signaling domain"/>
    <property type="match status" value="1"/>
</dbReference>
<feature type="coiled-coil region" evidence="8">
    <location>
        <begin position="453"/>
        <end position="480"/>
    </location>
</feature>
<accession>A0A7X8YGF9</accession>
<dbReference type="PROSITE" id="PS50111">
    <property type="entry name" value="CHEMOTAXIS_TRANSDUC_2"/>
    <property type="match status" value="1"/>
</dbReference>
<keyword evidence="3 9" id="KW-1133">Transmembrane helix</keyword>
<evidence type="ECO:0000256" key="8">
    <source>
        <dbReference type="SAM" id="Coils"/>
    </source>
</evidence>
<evidence type="ECO:0000313" key="12">
    <source>
        <dbReference type="EMBL" id="NLS12923.1"/>
    </source>
</evidence>
<dbReference type="InterPro" id="IPR004089">
    <property type="entry name" value="MCPsignal_dom"/>
</dbReference>
<dbReference type="GO" id="GO:0007165">
    <property type="term" value="P:signal transduction"/>
    <property type="evidence" value="ECO:0007669"/>
    <property type="project" value="UniProtKB-KW"/>
</dbReference>
<comment type="caution">
    <text evidence="12">The sequence shown here is derived from an EMBL/GenBank/DDBJ whole genome shotgun (WGS) entry which is preliminary data.</text>
</comment>
<gene>
    <name evidence="12" type="ORF">HGP28_08475</name>
</gene>
<dbReference type="GO" id="GO:0016020">
    <property type="term" value="C:membrane"/>
    <property type="evidence" value="ECO:0007669"/>
    <property type="project" value="UniProtKB-SubCell"/>
</dbReference>
<evidence type="ECO:0000256" key="9">
    <source>
        <dbReference type="SAM" id="Phobius"/>
    </source>
</evidence>
<evidence type="ECO:0000259" key="11">
    <source>
        <dbReference type="PROSITE" id="PS50885"/>
    </source>
</evidence>
<evidence type="ECO:0000256" key="7">
    <source>
        <dbReference type="PROSITE-ProRule" id="PRU00284"/>
    </source>
</evidence>
<keyword evidence="2 9" id="KW-0812">Transmembrane</keyword>
<reference evidence="12 13" key="1">
    <citation type="submission" date="2020-04" db="EMBL/GenBank/DDBJ databases">
        <title>Vibrio sp. SM6, a novel species isolated from seawater.</title>
        <authorList>
            <person name="Wang X."/>
        </authorList>
    </citation>
    <scope>NUCLEOTIDE SEQUENCE [LARGE SCALE GENOMIC DNA]</scope>
    <source>
        <strain evidence="12 13">SM6</strain>
    </source>
</reference>
<dbReference type="PROSITE" id="PS50885">
    <property type="entry name" value="HAMP"/>
    <property type="match status" value="1"/>
</dbReference>
<feature type="domain" description="Methyl-accepting transducer" evidence="10">
    <location>
        <begin position="218"/>
        <end position="454"/>
    </location>
</feature>
<evidence type="ECO:0000256" key="4">
    <source>
        <dbReference type="ARBA" id="ARBA00023136"/>
    </source>
</evidence>
<evidence type="ECO:0000256" key="2">
    <source>
        <dbReference type="ARBA" id="ARBA00022692"/>
    </source>
</evidence>
<protein>
    <submittedName>
        <fullName evidence="12">Methyl-accepting chemotaxis protein</fullName>
    </submittedName>
</protein>
<keyword evidence="4 9" id="KW-0472">Membrane</keyword>
<dbReference type="PANTHER" id="PTHR32089">
    <property type="entry name" value="METHYL-ACCEPTING CHEMOTAXIS PROTEIN MCPB"/>
    <property type="match status" value="1"/>
</dbReference>
<feature type="transmembrane region" description="Helical" evidence="9">
    <location>
        <begin position="7"/>
        <end position="26"/>
    </location>
</feature>
<feature type="domain" description="HAMP" evidence="11">
    <location>
        <begin position="159"/>
        <end position="213"/>
    </location>
</feature>
<evidence type="ECO:0000256" key="6">
    <source>
        <dbReference type="ARBA" id="ARBA00029447"/>
    </source>
</evidence>
<dbReference type="CDD" id="cd06225">
    <property type="entry name" value="HAMP"/>
    <property type="match status" value="1"/>
</dbReference>
<dbReference type="InterPro" id="IPR003660">
    <property type="entry name" value="HAMP_dom"/>
</dbReference>
<dbReference type="RefSeq" id="WP_168836022.1">
    <property type="nucleotide sequence ID" value="NZ_JABAIK010000007.1"/>
</dbReference>
<feature type="transmembrane region" description="Helical" evidence="9">
    <location>
        <begin position="137"/>
        <end position="157"/>
    </location>
</feature>
<dbReference type="SMART" id="SM00283">
    <property type="entry name" value="MA"/>
    <property type="match status" value="1"/>
</dbReference>
<dbReference type="Proteomes" id="UP000535589">
    <property type="component" value="Unassembled WGS sequence"/>
</dbReference>
<keyword evidence="5 7" id="KW-0807">Transducer</keyword>
<dbReference type="PANTHER" id="PTHR32089:SF119">
    <property type="entry name" value="METHYL-ACCEPTING CHEMOTAXIS PROTEIN CTPL"/>
    <property type="match status" value="1"/>
</dbReference>